<feature type="domain" description="Flagellin C-terminal" evidence="4">
    <location>
        <begin position="292"/>
        <end position="373"/>
    </location>
</feature>
<dbReference type="EMBL" id="JABFCX010000003">
    <property type="protein sequence ID" value="NNU17417.1"/>
    <property type="molecule type" value="Genomic_DNA"/>
</dbReference>
<reference evidence="5 6" key="1">
    <citation type="submission" date="2020-05" db="EMBL/GenBank/DDBJ databases">
        <title>Parvularcula mediterraneae sp. nov., isolated from polypropylene straw from shallow seawater of the seashore of Laganas in Zakynthos island, Greece.</title>
        <authorList>
            <person name="Szabo I."/>
            <person name="Al-Omari J."/>
            <person name="Rado J."/>
            <person name="Szerdahelyi G.S."/>
        </authorList>
    </citation>
    <scope>NUCLEOTIDE SEQUENCE [LARGE SCALE GENOMIC DNA]</scope>
    <source>
        <strain evidence="5 6">ZS-1/3</strain>
    </source>
</reference>
<sequence>MMKPISTFGQTALRNAQLRRLEGEIATATNELATGKKEDVAKTIGSELINLQGVRNQFTENNAYLRSISIFKQRSDLMDGALAEAEAAVEDLTKVAALNAAEPLDSAGSVKLVAESLLDRIVTALNVQVGGRYLFGGARVDQQALQPIEKNGAGGVTPLDIANNITTGTTGVAGFAATDLTTVTTVAEADELLQRFEDVFYGTNAASADPAAQAYSFENTIYNGEIDGSLLEIRLPNNTIETQLNDELINGLRDVFQGAYILASVDLESIDDDDAYRQLMTGDDFGRQGALDRITSGLAAIQRSRADLGLRFNVVDAAEEAVRAQNALLNNQIVALEGVDRAEVTTRLLDIENQLEASYAVTGRVLQLRLFNYVR</sequence>
<evidence type="ECO:0000256" key="1">
    <source>
        <dbReference type="ARBA" id="ARBA00004365"/>
    </source>
</evidence>
<dbReference type="Proteomes" id="UP000536835">
    <property type="component" value="Unassembled WGS sequence"/>
</dbReference>
<dbReference type="AlphaFoldDB" id="A0A7Y3RNM8"/>
<evidence type="ECO:0000256" key="3">
    <source>
        <dbReference type="ARBA" id="ARBA00023143"/>
    </source>
</evidence>
<dbReference type="GO" id="GO:0009288">
    <property type="term" value="C:bacterial-type flagellum"/>
    <property type="evidence" value="ECO:0007669"/>
    <property type="project" value="UniProtKB-SubCell"/>
</dbReference>
<dbReference type="Gene3D" id="1.20.1330.10">
    <property type="entry name" value="f41 fragment of flagellin, N-terminal domain"/>
    <property type="match status" value="1"/>
</dbReference>
<comment type="similarity">
    <text evidence="2">Belongs to the bacterial flagellin family.</text>
</comment>
<protein>
    <recommendedName>
        <fullName evidence="4">Flagellin C-terminal domain-containing protein</fullName>
    </recommendedName>
</protein>
<keyword evidence="3" id="KW-0975">Bacterial flagellum</keyword>
<name>A0A7Y3RNM8_9PROT</name>
<gene>
    <name evidence="5" type="ORF">HK107_13880</name>
</gene>
<proteinExistence type="inferred from homology"/>
<dbReference type="PANTHER" id="PTHR42792">
    <property type="entry name" value="FLAGELLIN"/>
    <property type="match status" value="1"/>
</dbReference>
<evidence type="ECO:0000313" key="6">
    <source>
        <dbReference type="Proteomes" id="UP000536835"/>
    </source>
</evidence>
<dbReference type="GO" id="GO:0005198">
    <property type="term" value="F:structural molecule activity"/>
    <property type="evidence" value="ECO:0007669"/>
    <property type="project" value="InterPro"/>
</dbReference>
<accession>A0A7Y3RNM8</accession>
<dbReference type="SUPFAM" id="SSF64518">
    <property type="entry name" value="Phase 1 flagellin"/>
    <property type="match status" value="1"/>
</dbReference>
<comment type="subcellular location">
    <subcellularLocation>
        <location evidence="1">Bacterial flagellum</location>
    </subcellularLocation>
</comment>
<dbReference type="RefSeq" id="WP_173200826.1">
    <property type="nucleotide sequence ID" value="NZ_JABFCX010000003.1"/>
</dbReference>
<evidence type="ECO:0000256" key="2">
    <source>
        <dbReference type="ARBA" id="ARBA00005709"/>
    </source>
</evidence>
<evidence type="ECO:0000313" key="5">
    <source>
        <dbReference type="EMBL" id="NNU17417.1"/>
    </source>
</evidence>
<dbReference type="PANTHER" id="PTHR42792:SF1">
    <property type="entry name" value="FLAGELLAR HOOK-ASSOCIATED PROTEIN 3"/>
    <property type="match status" value="1"/>
</dbReference>
<organism evidence="5 6">
    <name type="scientific">Parvularcula mediterranea</name>
    <dbReference type="NCBI Taxonomy" id="2732508"/>
    <lineage>
        <taxon>Bacteria</taxon>
        <taxon>Pseudomonadati</taxon>
        <taxon>Pseudomonadota</taxon>
        <taxon>Alphaproteobacteria</taxon>
        <taxon>Parvularculales</taxon>
        <taxon>Parvularculaceae</taxon>
        <taxon>Parvularcula</taxon>
    </lineage>
</organism>
<evidence type="ECO:0000259" key="4">
    <source>
        <dbReference type="Pfam" id="PF00700"/>
    </source>
</evidence>
<comment type="caution">
    <text evidence="5">The sequence shown here is derived from an EMBL/GenBank/DDBJ whole genome shotgun (WGS) entry which is preliminary data.</text>
</comment>
<keyword evidence="6" id="KW-1185">Reference proteome</keyword>
<dbReference type="InterPro" id="IPR001492">
    <property type="entry name" value="Flagellin"/>
</dbReference>
<dbReference type="Pfam" id="PF00700">
    <property type="entry name" value="Flagellin_C"/>
    <property type="match status" value="1"/>
</dbReference>
<dbReference type="InterPro" id="IPR046358">
    <property type="entry name" value="Flagellin_C"/>
</dbReference>